<feature type="transmembrane region" description="Helical" evidence="1">
    <location>
        <begin position="123"/>
        <end position="152"/>
    </location>
</feature>
<dbReference type="PANTHER" id="PTHR43592:SF15">
    <property type="entry name" value="CAAX AMINO TERMINAL PROTEASE FAMILY PROTEIN"/>
    <property type="match status" value="1"/>
</dbReference>
<keyword evidence="1" id="KW-1133">Transmembrane helix</keyword>
<feature type="transmembrane region" description="Helical" evidence="1">
    <location>
        <begin position="317"/>
        <end position="341"/>
    </location>
</feature>
<evidence type="ECO:0000313" key="3">
    <source>
        <dbReference type="EMBL" id="MEQ2439227.1"/>
    </source>
</evidence>
<proteinExistence type="predicted"/>
<accession>A0ABV1DW01</accession>
<dbReference type="Proteomes" id="UP001489509">
    <property type="component" value="Unassembled WGS sequence"/>
</dbReference>
<keyword evidence="4" id="KW-1185">Reference proteome</keyword>
<feature type="domain" description="CAAX prenyl protease 2/Lysostaphin resistance protein A-like" evidence="2">
    <location>
        <begin position="172"/>
        <end position="255"/>
    </location>
</feature>
<dbReference type="Pfam" id="PF02517">
    <property type="entry name" value="Rce1-like"/>
    <property type="match status" value="1"/>
</dbReference>
<feature type="transmembrane region" description="Helical" evidence="1">
    <location>
        <begin position="243"/>
        <end position="265"/>
    </location>
</feature>
<keyword evidence="1" id="KW-0812">Transmembrane</keyword>
<organism evidence="3 4">
    <name type="scientific">Solibaculum intestinale</name>
    <dbReference type="NCBI Taxonomy" id="3133165"/>
    <lineage>
        <taxon>Bacteria</taxon>
        <taxon>Bacillati</taxon>
        <taxon>Bacillota</taxon>
        <taxon>Clostridia</taxon>
        <taxon>Eubacteriales</taxon>
        <taxon>Oscillospiraceae</taxon>
        <taxon>Solibaculum</taxon>
    </lineage>
</organism>
<comment type="caution">
    <text evidence="3">The sequence shown here is derived from an EMBL/GenBank/DDBJ whole genome shotgun (WGS) entry which is preliminary data.</text>
</comment>
<name>A0ABV1DW01_9FIRM</name>
<protein>
    <submittedName>
        <fullName evidence="3">Type II CAAX endopeptidase family protein</fullName>
    </submittedName>
</protein>
<evidence type="ECO:0000313" key="4">
    <source>
        <dbReference type="Proteomes" id="UP001489509"/>
    </source>
</evidence>
<sequence length="347" mass="37733">MNPYAKQGQIYHPSQPPYGRAPDHSLWATAEKKNLWHMGNGIGLAILGMLAVSALIGFGLGFFGSLFGFYNAKGEFVGPDVAEQLVTLIGYIPMLIVPFVIYAKAKRIRLSDVAVLSKPRKGLMAPGIFVGLGCCILGNILVMILSMLMAMLGIEITTPAMSVPTTLAGQGIYLLTVGILPAFIEEFVFRGIVMQPLRRYGDGFAVVMSAIVFGLVHGNLVQIPFAMVVGLIIGFFVVKSNSLWVGIVIHLINNTASVVLTMLLSGVNDVLGNLVVLAYYGVLILLAIVFLAVLIDRQRWVFRKNPVPSPLSLGKRVSAFLFNPGMILAFLAMVYMTSFYVKFVGRW</sequence>
<feature type="transmembrane region" description="Helical" evidence="1">
    <location>
        <begin position="84"/>
        <end position="103"/>
    </location>
</feature>
<keyword evidence="1" id="KW-0472">Membrane</keyword>
<feature type="transmembrane region" description="Helical" evidence="1">
    <location>
        <begin position="200"/>
        <end position="216"/>
    </location>
</feature>
<feature type="transmembrane region" description="Helical" evidence="1">
    <location>
        <begin position="172"/>
        <end position="193"/>
    </location>
</feature>
<dbReference type="PANTHER" id="PTHR43592">
    <property type="entry name" value="CAAX AMINO TERMINAL PROTEASE"/>
    <property type="match status" value="1"/>
</dbReference>
<evidence type="ECO:0000259" key="2">
    <source>
        <dbReference type="Pfam" id="PF02517"/>
    </source>
</evidence>
<gene>
    <name evidence="3" type="ORF">WMO26_00110</name>
</gene>
<feature type="transmembrane region" description="Helical" evidence="1">
    <location>
        <begin position="42"/>
        <end position="64"/>
    </location>
</feature>
<dbReference type="InterPro" id="IPR003675">
    <property type="entry name" value="Rce1/LyrA-like_dom"/>
</dbReference>
<feature type="transmembrane region" description="Helical" evidence="1">
    <location>
        <begin position="222"/>
        <end position="238"/>
    </location>
</feature>
<reference evidence="3 4" key="1">
    <citation type="submission" date="2024-03" db="EMBL/GenBank/DDBJ databases">
        <title>Human intestinal bacterial collection.</title>
        <authorList>
            <person name="Pauvert C."/>
            <person name="Hitch T.C.A."/>
            <person name="Clavel T."/>
        </authorList>
    </citation>
    <scope>NUCLEOTIDE SEQUENCE [LARGE SCALE GENOMIC DNA]</scope>
    <source>
        <strain evidence="3 4">CLA-JM-H44</strain>
    </source>
</reference>
<dbReference type="RefSeq" id="WP_349217465.1">
    <property type="nucleotide sequence ID" value="NZ_JBBMFD010000001.1"/>
</dbReference>
<dbReference type="EMBL" id="JBBMFD010000001">
    <property type="protein sequence ID" value="MEQ2439227.1"/>
    <property type="molecule type" value="Genomic_DNA"/>
</dbReference>
<evidence type="ECO:0000256" key="1">
    <source>
        <dbReference type="SAM" id="Phobius"/>
    </source>
</evidence>
<feature type="transmembrane region" description="Helical" evidence="1">
    <location>
        <begin position="277"/>
        <end position="296"/>
    </location>
</feature>